<dbReference type="OrthoDB" id="3423184at2"/>
<feature type="region of interest" description="Disordered" evidence="2">
    <location>
        <begin position="394"/>
        <end position="501"/>
    </location>
</feature>
<keyword evidence="1" id="KW-0175">Coiled coil</keyword>
<dbReference type="RefSeq" id="WP_073380549.1">
    <property type="nucleotide sequence ID" value="NZ_FQZK01000011.1"/>
</dbReference>
<feature type="transmembrane region" description="Helical" evidence="3">
    <location>
        <begin position="185"/>
        <end position="213"/>
    </location>
</feature>
<keyword evidence="3" id="KW-0812">Transmembrane</keyword>
<dbReference type="EMBL" id="FQZK01000011">
    <property type="protein sequence ID" value="SHJ90052.1"/>
    <property type="molecule type" value="Genomic_DNA"/>
</dbReference>
<proteinExistence type="predicted"/>
<name>A0A1M6N303_9ACTN</name>
<feature type="coiled-coil region" evidence="1">
    <location>
        <begin position="993"/>
        <end position="1027"/>
    </location>
</feature>
<gene>
    <name evidence="4" type="ORF">SAMN05421803_11136</name>
</gene>
<sequence length="1076" mass="112487">MAQQPREYLRWDLLDRDKDPIPWDPSEARSLRDFYERLADAAETAGREVRRLDRGSLGEGSTVEALQELVEELPKYLDKAHDAYEAGYRALETWAEALETARTNSAAVARVASTAYHGLEDTDEWSKGDDPLRRSHIGDLDAVLTEMDRIADDTKRALEDAKQGSPRKLWGWLDKIVTWIEENPLIYAVVMIVAGLAAIFIPGLGIALAIAALSLATANLYREGKLGFNLETVATLGIEALALVPGGALLRGASALGRVARPAGGLMVRGIRSSAAGVRLATGAQRVGSRVGGMRSGYQALRSSRTSVNVAHSVARDTTSGMAASLVTQMAADPENWQSYLSPGSLANEALGAFATNALGSGVGAYRENHGLGPLGGGPDGPSTGDDLTIPTGDGDVTVSRSDGTTTISASDGLTVQGSTGDGEPVQITQSGTVDLDFGDGGPTVSRPEPDGTGTAPDTRVVDPAGGTSTDIGESGYRVSTDGGSTQGYDRGTDTATISSGDVRVDAGPGFVHVVDEAQRVDIALRADGSADGRGAGSTAVLPSGGGAEIRTGNPTLSPSAVMDADGHVRIDGDGGIRGSDAWPGQVRTEDGTGVAVLQRGGEDRIQVWDADGTRRSYDMNGDPVPAGAHPPLRTNAHGEPYLLTGGTRVEVGRGPDASPALRMDTPQGWTVTTSRDGAVDLAAPSNGGGDRLQATRRPDGTTALGTDTHRVGTGPDGLSARGPGDVRAGSDRDGSHVSDGTVRTDVRRGESSGLGSAETTRTDAPDRPLAAQGDGEGRVTTSDGTTVRTRADEVTAAVPTEGGPRTIRSGDRTIDAGPDGIGLRGPSPDSPGTVPLRMGETAGDAGRVPPGWRVTADSDGGMTAATHPDHRTEVPAPRPEPLRAAGREIAWQLTKNVLNLSFGFAVDSSREAARELLGELGIEAEWLTAFMTDTDDPKYWVQVGAQLVTAVPKAGVEGRLAHDGELPGAFGAGLVMESAHQAARNNLRDGVMGELEEQEKEEQRAAETLERRREDVRARLEALDMMFDQGMVDEFIRDHPNPTAPERERVAAVVAAAVDERDRLLGELAELEKTG</sequence>
<accession>A0A1M6N303</accession>
<organism evidence="4 5">
    <name type="scientific">Nocardiopsis flavescens</name>
    <dbReference type="NCBI Taxonomy" id="758803"/>
    <lineage>
        <taxon>Bacteria</taxon>
        <taxon>Bacillati</taxon>
        <taxon>Actinomycetota</taxon>
        <taxon>Actinomycetes</taxon>
        <taxon>Streptosporangiales</taxon>
        <taxon>Nocardiopsidaceae</taxon>
        <taxon>Nocardiopsis</taxon>
    </lineage>
</organism>
<reference evidence="4 5" key="1">
    <citation type="submission" date="2016-11" db="EMBL/GenBank/DDBJ databases">
        <authorList>
            <person name="Jaros S."/>
            <person name="Januszkiewicz K."/>
            <person name="Wedrychowicz H."/>
        </authorList>
    </citation>
    <scope>NUCLEOTIDE SEQUENCE [LARGE SCALE GENOMIC DNA]</scope>
    <source>
        <strain evidence="4 5">CGMCC 4.5723</strain>
    </source>
</reference>
<feature type="compositionally biased region" description="Polar residues" evidence="2">
    <location>
        <begin position="399"/>
        <end position="419"/>
    </location>
</feature>
<feature type="region of interest" description="Disordered" evidence="2">
    <location>
        <begin position="530"/>
        <end position="560"/>
    </location>
</feature>
<feature type="region of interest" description="Disordered" evidence="2">
    <location>
        <begin position="641"/>
        <end position="785"/>
    </location>
</feature>
<evidence type="ECO:0000256" key="1">
    <source>
        <dbReference type="SAM" id="Coils"/>
    </source>
</evidence>
<feature type="region of interest" description="Disordered" evidence="2">
    <location>
        <begin position="801"/>
        <end position="832"/>
    </location>
</feature>
<feature type="compositionally biased region" description="Polar residues" evidence="2">
    <location>
        <begin position="482"/>
        <end position="500"/>
    </location>
</feature>
<protein>
    <submittedName>
        <fullName evidence="4">Uncharacterized protein</fullName>
    </submittedName>
</protein>
<evidence type="ECO:0000256" key="2">
    <source>
        <dbReference type="SAM" id="MobiDB-lite"/>
    </source>
</evidence>
<evidence type="ECO:0000313" key="4">
    <source>
        <dbReference type="EMBL" id="SHJ90052.1"/>
    </source>
</evidence>
<dbReference type="STRING" id="758803.SAMN05421803_11136"/>
<keyword evidence="3" id="KW-1133">Transmembrane helix</keyword>
<dbReference type="AlphaFoldDB" id="A0A1M6N303"/>
<dbReference type="Proteomes" id="UP000184452">
    <property type="component" value="Unassembled WGS sequence"/>
</dbReference>
<keyword evidence="3" id="KW-0472">Membrane</keyword>
<evidence type="ECO:0000313" key="5">
    <source>
        <dbReference type="Proteomes" id="UP000184452"/>
    </source>
</evidence>
<feature type="compositionally biased region" description="Basic and acidic residues" evidence="2">
    <location>
        <begin position="729"/>
        <end position="751"/>
    </location>
</feature>
<evidence type="ECO:0000256" key="3">
    <source>
        <dbReference type="SAM" id="Phobius"/>
    </source>
</evidence>
<keyword evidence="5" id="KW-1185">Reference proteome</keyword>